<evidence type="ECO:0000256" key="1">
    <source>
        <dbReference type="ARBA" id="ARBA00001971"/>
    </source>
</evidence>
<sequence>MDILGYNYSILSFSPYGTYWRLICKIVTLEVLSNHRLEMFRHVREDEVRDAVEALYQQWIGNKSNSQKLLVEMKRWFSDITLNVILTIIVSKRYVDYASPGEEKPSDEWRDSLRKFLGLSGMFVVSGALPFLRWLDLGGAEKAMKKTAKNLDHAVAKWLEEHKQKKASGTAKGEDDFMDLLMSVDLDDAKELSNRSADTITKATLNLQIIIFLNISHTLILAASDTTSVTLTWTLSLLLNNREVLKKAQDELDIHVGRERQVKESDMKNLVYLQAIIKETFRLYPAAPLAVPHESMEECTVGGYHIPAGTRLFTNLSKIHRDPQVWSDPNEFQPERFLTTHKDCDFRGQHFELIPFGSGRRMCPAVSFALQVLNLALATLLHGFNIETLDDAPVDMTETGGITNVKATPLKALLTPRLSPGLYDLQ</sequence>
<evidence type="ECO:0000256" key="6">
    <source>
        <dbReference type="ARBA" id="ARBA00022723"/>
    </source>
</evidence>
<dbReference type="GO" id="GO:0004497">
    <property type="term" value="F:monooxygenase activity"/>
    <property type="evidence" value="ECO:0007669"/>
    <property type="project" value="UniProtKB-KW"/>
</dbReference>
<comment type="caution">
    <text evidence="13">The sequence shown here is derived from an EMBL/GenBank/DDBJ whole genome shotgun (WGS) entry which is preliminary data.</text>
</comment>
<keyword evidence="6 12" id="KW-0479">Metal-binding</keyword>
<keyword evidence="9 12" id="KW-0408">Iron</keyword>
<comment type="similarity">
    <text evidence="3 12">Belongs to the cytochrome P450 family.</text>
</comment>
<evidence type="ECO:0000256" key="12">
    <source>
        <dbReference type="RuleBase" id="RU000461"/>
    </source>
</evidence>
<dbReference type="Proteomes" id="UP000886885">
    <property type="component" value="Chromosome 14D"/>
</dbReference>
<dbReference type="GO" id="GO:0020037">
    <property type="term" value="F:heme binding"/>
    <property type="evidence" value="ECO:0007669"/>
    <property type="project" value="InterPro"/>
</dbReference>
<comment type="subcellular location">
    <subcellularLocation>
        <location evidence="2">Membrane</location>
    </subcellularLocation>
</comment>
<dbReference type="Pfam" id="PF00067">
    <property type="entry name" value="p450"/>
    <property type="match status" value="1"/>
</dbReference>
<evidence type="ECO:0000256" key="3">
    <source>
        <dbReference type="ARBA" id="ARBA00010617"/>
    </source>
</evidence>
<keyword evidence="4 12" id="KW-0349">Heme</keyword>
<evidence type="ECO:0000256" key="8">
    <source>
        <dbReference type="ARBA" id="ARBA00023002"/>
    </source>
</evidence>
<dbReference type="InterPro" id="IPR017972">
    <property type="entry name" value="Cyt_P450_CS"/>
</dbReference>
<evidence type="ECO:0000313" key="14">
    <source>
        <dbReference type="Proteomes" id="UP000886885"/>
    </source>
</evidence>
<organism evidence="13 14">
    <name type="scientific">Populus tomentosa</name>
    <name type="common">Chinese white poplar</name>
    <dbReference type="NCBI Taxonomy" id="118781"/>
    <lineage>
        <taxon>Eukaryota</taxon>
        <taxon>Viridiplantae</taxon>
        <taxon>Streptophyta</taxon>
        <taxon>Embryophyta</taxon>
        <taxon>Tracheophyta</taxon>
        <taxon>Spermatophyta</taxon>
        <taxon>Magnoliopsida</taxon>
        <taxon>eudicotyledons</taxon>
        <taxon>Gunneridae</taxon>
        <taxon>Pentapetalae</taxon>
        <taxon>rosids</taxon>
        <taxon>fabids</taxon>
        <taxon>Malpighiales</taxon>
        <taxon>Salicaceae</taxon>
        <taxon>Saliceae</taxon>
        <taxon>Populus</taxon>
    </lineage>
</organism>
<keyword evidence="7" id="KW-1133">Transmembrane helix</keyword>
<accession>A0A8X7YBK4</accession>
<dbReference type="GO" id="GO:0005506">
    <property type="term" value="F:iron ion binding"/>
    <property type="evidence" value="ECO:0007669"/>
    <property type="project" value="InterPro"/>
</dbReference>
<dbReference type="FunFam" id="1.10.630.10:FF:000026">
    <property type="entry name" value="Cytochrome P450 82C4"/>
    <property type="match status" value="1"/>
</dbReference>
<gene>
    <name evidence="13" type="ORF">POTOM_047672</name>
</gene>
<keyword evidence="8 12" id="KW-0560">Oxidoreductase</keyword>
<keyword evidence="5" id="KW-0812">Transmembrane</keyword>
<keyword evidence="10 12" id="KW-0503">Monooxygenase</keyword>
<evidence type="ECO:0000256" key="4">
    <source>
        <dbReference type="ARBA" id="ARBA00022617"/>
    </source>
</evidence>
<evidence type="ECO:0000256" key="10">
    <source>
        <dbReference type="ARBA" id="ARBA00023033"/>
    </source>
</evidence>
<keyword evidence="11" id="KW-0472">Membrane</keyword>
<evidence type="ECO:0000313" key="13">
    <source>
        <dbReference type="EMBL" id="KAG6747781.1"/>
    </source>
</evidence>
<keyword evidence="14" id="KW-1185">Reference proteome</keyword>
<name>A0A8X7YBK4_POPTO</name>
<proteinExistence type="inferred from homology"/>
<dbReference type="GO" id="GO:0016705">
    <property type="term" value="F:oxidoreductase activity, acting on paired donors, with incorporation or reduction of molecular oxygen"/>
    <property type="evidence" value="ECO:0007669"/>
    <property type="project" value="InterPro"/>
</dbReference>
<evidence type="ECO:0000256" key="2">
    <source>
        <dbReference type="ARBA" id="ARBA00004370"/>
    </source>
</evidence>
<evidence type="ECO:0000256" key="5">
    <source>
        <dbReference type="ARBA" id="ARBA00022692"/>
    </source>
</evidence>
<dbReference type="AlphaFoldDB" id="A0A8X7YBK4"/>
<protein>
    <submittedName>
        <fullName evidence="13">Uncharacterized protein</fullName>
    </submittedName>
</protein>
<dbReference type="GO" id="GO:0016020">
    <property type="term" value="C:membrane"/>
    <property type="evidence" value="ECO:0007669"/>
    <property type="project" value="UniProtKB-SubCell"/>
</dbReference>
<dbReference type="InterPro" id="IPR050651">
    <property type="entry name" value="Plant_Cytochrome_P450_Monoox"/>
</dbReference>
<evidence type="ECO:0000256" key="9">
    <source>
        <dbReference type="ARBA" id="ARBA00023004"/>
    </source>
</evidence>
<dbReference type="InterPro" id="IPR001128">
    <property type="entry name" value="Cyt_P450"/>
</dbReference>
<dbReference type="OrthoDB" id="2789670at2759"/>
<comment type="cofactor">
    <cofactor evidence="1">
        <name>heme</name>
        <dbReference type="ChEBI" id="CHEBI:30413"/>
    </cofactor>
</comment>
<dbReference type="PANTHER" id="PTHR47947">
    <property type="entry name" value="CYTOCHROME P450 82C3-RELATED"/>
    <property type="match status" value="1"/>
</dbReference>
<evidence type="ECO:0000256" key="7">
    <source>
        <dbReference type="ARBA" id="ARBA00022989"/>
    </source>
</evidence>
<dbReference type="PROSITE" id="PS00086">
    <property type="entry name" value="CYTOCHROME_P450"/>
    <property type="match status" value="1"/>
</dbReference>
<evidence type="ECO:0000256" key="11">
    <source>
        <dbReference type="ARBA" id="ARBA00023136"/>
    </source>
</evidence>
<reference evidence="13" key="1">
    <citation type="journal article" date="2020" name="bioRxiv">
        <title>Hybrid origin of Populus tomentosa Carr. identified through genome sequencing and phylogenomic analysis.</title>
        <authorList>
            <person name="An X."/>
            <person name="Gao K."/>
            <person name="Chen Z."/>
            <person name="Li J."/>
            <person name="Yang X."/>
            <person name="Yang X."/>
            <person name="Zhou J."/>
            <person name="Guo T."/>
            <person name="Zhao T."/>
            <person name="Huang S."/>
            <person name="Miao D."/>
            <person name="Khan W.U."/>
            <person name="Rao P."/>
            <person name="Ye M."/>
            <person name="Lei B."/>
            <person name="Liao W."/>
            <person name="Wang J."/>
            <person name="Ji L."/>
            <person name="Li Y."/>
            <person name="Guo B."/>
            <person name="Mustafa N.S."/>
            <person name="Li S."/>
            <person name="Yun Q."/>
            <person name="Keller S.R."/>
            <person name="Mao J."/>
            <person name="Zhang R."/>
            <person name="Strauss S.H."/>
        </authorList>
    </citation>
    <scope>NUCLEOTIDE SEQUENCE</scope>
    <source>
        <strain evidence="13">GM15</strain>
        <tissue evidence="13">Leaf</tissue>
    </source>
</reference>
<dbReference type="PANTHER" id="PTHR47947:SF26">
    <property type="entry name" value="CYTOCHROME P450"/>
    <property type="match status" value="1"/>
</dbReference>
<dbReference type="EMBL" id="JAAWWB010000028">
    <property type="protein sequence ID" value="KAG6747781.1"/>
    <property type="molecule type" value="Genomic_DNA"/>
</dbReference>